<dbReference type="CDD" id="cd00130">
    <property type="entry name" value="PAS"/>
    <property type="match status" value="1"/>
</dbReference>
<dbReference type="InterPro" id="IPR025944">
    <property type="entry name" value="Sigma_54_int_dom_CS"/>
</dbReference>
<dbReference type="InterPro" id="IPR009057">
    <property type="entry name" value="Homeodomain-like_sf"/>
</dbReference>
<dbReference type="InterPro" id="IPR058031">
    <property type="entry name" value="AAA_lid_NorR"/>
</dbReference>
<evidence type="ECO:0000313" key="8">
    <source>
        <dbReference type="Proteomes" id="UP001287282"/>
    </source>
</evidence>
<evidence type="ECO:0000256" key="3">
    <source>
        <dbReference type="ARBA" id="ARBA00023015"/>
    </source>
</evidence>
<dbReference type="PROSITE" id="PS00675">
    <property type="entry name" value="SIGMA54_INTERACT_1"/>
    <property type="match status" value="1"/>
</dbReference>
<evidence type="ECO:0000256" key="2">
    <source>
        <dbReference type="ARBA" id="ARBA00022840"/>
    </source>
</evidence>
<dbReference type="InterPro" id="IPR000014">
    <property type="entry name" value="PAS"/>
</dbReference>
<dbReference type="SUPFAM" id="SSF52540">
    <property type="entry name" value="P-loop containing nucleoside triphosphate hydrolases"/>
    <property type="match status" value="1"/>
</dbReference>
<feature type="domain" description="Sigma-54 factor interaction" evidence="5">
    <location>
        <begin position="387"/>
        <end position="616"/>
    </location>
</feature>
<evidence type="ECO:0000259" key="6">
    <source>
        <dbReference type="PROSITE" id="PS50113"/>
    </source>
</evidence>
<dbReference type="Proteomes" id="UP001287282">
    <property type="component" value="Unassembled WGS sequence"/>
</dbReference>
<dbReference type="InterPro" id="IPR035965">
    <property type="entry name" value="PAS-like_dom_sf"/>
</dbReference>
<dbReference type="PROSITE" id="PS50113">
    <property type="entry name" value="PAC"/>
    <property type="match status" value="1"/>
</dbReference>
<reference evidence="7 8" key="1">
    <citation type="submission" date="2023-10" db="EMBL/GenBank/DDBJ databases">
        <title>Screening of Alkalihalobacillus lindianensis BZ-TG-R113 and Its Alleviation of Salt Stress on Rapeseed Growth.</title>
        <authorList>
            <person name="Zhao B."/>
            <person name="Guo T."/>
        </authorList>
    </citation>
    <scope>NUCLEOTIDE SEQUENCE [LARGE SCALE GENOMIC DNA]</scope>
    <source>
        <strain evidence="7 8">BZ-TG-R113</strain>
    </source>
</reference>
<keyword evidence="4" id="KW-0804">Transcription</keyword>
<dbReference type="Gene3D" id="1.10.10.60">
    <property type="entry name" value="Homeodomain-like"/>
    <property type="match status" value="1"/>
</dbReference>
<proteinExistence type="predicted"/>
<dbReference type="Gene3D" id="3.40.50.300">
    <property type="entry name" value="P-loop containing nucleotide triphosphate hydrolases"/>
    <property type="match status" value="1"/>
</dbReference>
<dbReference type="PANTHER" id="PTHR32071:SF57">
    <property type="entry name" value="C4-DICARBOXYLATE TRANSPORT TRANSCRIPTIONAL REGULATORY PROTEIN DCTD"/>
    <property type="match status" value="1"/>
</dbReference>
<dbReference type="PROSITE" id="PS50045">
    <property type="entry name" value="SIGMA54_INTERACT_4"/>
    <property type="match status" value="1"/>
</dbReference>
<evidence type="ECO:0000256" key="4">
    <source>
        <dbReference type="ARBA" id="ARBA00023163"/>
    </source>
</evidence>
<dbReference type="Gene3D" id="1.10.8.60">
    <property type="match status" value="1"/>
</dbReference>
<protein>
    <submittedName>
        <fullName evidence="7">Sigma 54-interacting transcriptional regulator</fullName>
    </submittedName>
</protein>
<dbReference type="EMBL" id="JAWJBA010000002">
    <property type="protein sequence ID" value="MDV2684090.1"/>
    <property type="molecule type" value="Genomic_DNA"/>
</dbReference>
<dbReference type="Pfam" id="PF25601">
    <property type="entry name" value="AAA_lid_14"/>
    <property type="match status" value="1"/>
</dbReference>
<sequence>MNPTTYDKLIPLTCLAVDTPIEAVQQTLADRHSSYLFLTIEDKIYAYIDLENLCEDHKKLEIDIIKEHAIPIKHLGEWEIGHPVSLGLIFQVMGEDITLIKDEKDEYIGYIHRVDALVEMFRQDNHNVDIFKVMLSSIPMGIFVVGRDMNILNCNEAGIKMIRSSYEKVMKAKVGDIFNQEHIEMVVSSGETLLNQVHITDDMGILVDYSPIKNERNQVEGLFIIVQDLPMVEEMAMEIEYVKDLNTDLHAILATMYDEILVVNNKGKLLRYSENFIPDIWGVDDIKELKGKNLLEIEKSGKYSPSVVRQVLEKKKKVSVVQQTPSGKVILAVGNPIFNDDGEIHRVVIASRDITETTMLKDELRETKRLSRNYKKELEKLKSKNQIIYCSSKMEKVIDNIRKLAQFDSTVLILGESGVGKELIAKSIHSEGNRSDKPFLAINCGAITEDLLESELFGYTKGAFTGADTKGKIGYFEQANNGVLFLDEIAEIPPRLQVKLLRVLQEKEVTPVGSTKSIPVDVQIIAATNRDLEKMVEEGKFREDLFYRINVIPIHVPPLRERTEDIPLLASHFIQTLNEKYNSNYHFSPEALTLLEVYDWPGNIRELQNLIERLVVTTDEEVISPEFVSRSTGLGAMKKAKPIITGILPLHEARDEVEEQLIMLAMKKYKTTTKAAQVLQISQSAVSRKYQKILQNQVKHSGGH</sequence>
<dbReference type="Pfam" id="PF13426">
    <property type="entry name" value="PAS_9"/>
    <property type="match status" value="2"/>
</dbReference>
<name>A0ABU3X879_9BACI</name>
<dbReference type="SUPFAM" id="SSF55785">
    <property type="entry name" value="PYP-like sensor domain (PAS domain)"/>
    <property type="match status" value="2"/>
</dbReference>
<dbReference type="InterPro" id="IPR002078">
    <property type="entry name" value="Sigma_54_int"/>
</dbReference>
<dbReference type="PANTHER" id="PTHR32071">
    <property type="entry name" value="TRANSCRIPTIONAL REGULATORY PROTEIN"/>
    <property type="match status" value="1"/>
</dbReference>
<evidence type="ECO:0000256" key="1">
    <source>
        <dbReference type="ARBA" id="ARBA00022741"/>
    </source>
</evidence>
<dbReference type="SMART" id="SM00091">
    <property type="entry name" value="PAS"/>
    <property type="match status" value="2"/>
</dbReference>
<dbReference type="PROSITE" id="PS00688">
    <property type="entry name" value="SIGMA54_INTERACT_3"/>
    <property type="match status" value="1"/>
</dbReference>
<dbReference type="SMART" id="SM00382">
    <property type="entry name" value="AAA"/>
    <property type="match status" value="1"/>
</dbReference>
<gene>
    <name evidence="7" type="ORF">RYX56_06880</name>
</gene>
<dbReference type="SUPFAM" id="SSF46689">
    <property type="entry name" value="Homeodomain-like"/>
    <property type="match status" value="1"/>
</dbReference>
<keyword evidence="8" id="KW-1185">Reference proteome</keyword>
<evidence type="ECO:0000259" key="5">
    <source>
        <dbReference type="PROSITE" id="PS50045"/>
    </source>
</evidence>
<evidence type="ECO:0000313" key="7">
    <source>
        <dbReference type="EMBL" id="MDV2684090.1"/>
    </source>
</evidence>
<comment type="caution">
    <text evidence="7">The sequence shown here is derived from an EMBL/GenBank/DDBJ whole genome shotgun (WGS) entry which is preliminary data.</text>
</comment>
<dbReference type="InterPro" id="IPR003593">
    <property type="entry name" value="AAA+_ATPase"/>
</dbReference>
<organism evidence="7 8">
    <name type="scientific">Alkalihalophilus lindianensis</name>
    <dbReference type="NCBI Taxonomy" id="1630542"/>
    <lineage>
        <taxon>Bacteria</taxon>
        <taxon>Bacillati</taxon>
        <taxon>Bacillota</taxon>
        <taxon>Bacilli</taxon>
        <taxon>Bacillales</taxon>
        <taxon>Bacillaceae</taxon>
        <taxon>Alkalihalophilus</taxon>
    </lineage>
</organism>
<keyword evidence="2" id="KW-0067">ATP-binding</keyword>
<dbReference type="InterPro" id="IPR027417">
    <property type="entry name" value="P-loop_NTPase"/>
</dbReference>
<keyword evidence="1" id="KW-0547">Nucleotide-binding</keyword>
<dbReference type="Pfam" id="PF00158">
    <property type="entry name" value="Sigma54_activat"/>
    <property type="match status" value="1"/>
</dbReference>
<dbReference type="InterPro" id="IPR025662">
    <property type="entry name" value="Sigma_54_int_dom_ATP-bd_1"/>
</dbReference>
<feature type="domain" description="PAC" evidence="6">
    <location>
        <begin position="314"/>
        <end position="366"/>
    </location>
</feature>
<accession>A0ABU3X879</accession>
<dbReference type="InterPro" id="IPR000700">
    <property type="entry name" value="PAS-assoc_C"/>
</dbReference>
<dbReference type="Gene3D" id="3.30.450.20">
    <property type="entry name" value="PAS domain"/>
    <property type="match status" value="2"/>
</dbReference>
<dbReference type="RefSeq" id="WP_317121351.1">
    <property type="nucleotide sequence ID" value="NZ_JAWJBA010000002.1"/>
</dbReference>
<keyword evidence="3" id="KW-0805">Transcription regulation</keyword>
<dbReference type="CDD" id="cd00009">
    <property type="entry name" value="AAA"/>
    <property type="match status" value="1"/>
</dbReference>